<dbReference type="Proteomes" id="UP001153712">
    <property type="component" value="Chromosome 14"/>
</dbReference>
<keyword evidence="5" id="KW-1185">Reference proteome</keyword>
<proteinExistence type="predicted"/>
<feature type="coiled-coil region" evidence="1">
    <location>
        <begin position="17"/>
        <end position="44"/>
    </location>
</feature>
<sequence length="266" mass="31430">MNILPKKRWHVRTRENIARVRKDEAKALEEQKAIEERIKLAERESRRSFLLKRSRSSANSASNFTTTPQQGSSQHVNLFEELEEGVAEQKETNKNHEQEAKEEKEKYEKQIGYLTYLGQDTNEASGKKSWYDVAPERSTERAEIALKSKLREDPLNEIRKHTARVDVSAKTKPSMGEKTREKFKRSESRSRQRESEDEAEETEKRRRIELMRTKRLKRENEERLRTEALLAKIRGDDKEQPKEVNGFRAKYNSQFNPYLAKQNYSK</sequence>
<gene>
    <name evidence="4" type="ORF">PHYEVI_LOCUS4139</name>
</gene>
<dbReference type="EMBL" id="OU900107">
    <property type="protein sequence ID" value="CAG9857739.1"/>
    <property type="molecule type" value="Genomic_DNA"/>
</dbReference>
<dbReference type="InterPro" id="IPR039875">
    <property type="entry name" value="LENG1-like"/>
</dbReference>
<evidence type="ECO:0000259" key="3">
    <source>
        <dbReference type="SMART" id="SM01083"/>
    </source>
</evidence>
<dbReference type="Pfam" id="PF10197">
    <property type="entry name" value="Cir_N"/>
    <property type="match status" value="1"/>
</dbReference>
<name>A0A9N9TMS3_PHYSR</name>
<feature type="region of interest" description="Disordered" evidence="2">
    <location>
        <begin position="49"/>
        <end position="107"/>
    </location>
</feature>
<dbReference type="AlphaFoldDB" id="A0A9N9TMS3"/>
<accession>A0A9N9TMS3</accession>
<dbReference type="PANTHER" id="PTHR22093:SF0">
    <property type="entry name" value="LEUKOCYTE RECEPTOR CLUSTER MEMBER 1"/>
    <property type="match status" value="1"/>
</dbReference>
<feature type="compositionally biased region" description="Polar residues" evidence="2">
    <location>
        <begin position="64"/>
        <end position="76"/>
    </location>
</feature>
<evidence type="ECO:0000256" key="1">
    <source>
        <dbReference type="SAM" id="Coils"/>
    </source>
</evidence>
<dbReference type="SMART" id="SM01083">
    <property type="entry name" value="Cir_N"/>
    <property type="match status" value="1"/>
</dbReference>
<reference evidence="4" key="1">
    <citation type="submission" date="2022-01" db="EMBL/GenBank/DDBJ databases">
        <authorList>
            <person name="King R."/>
        </authorList>
    </citation>
    <scope>NUCLEOTIDE SEQUENCE</scope>
</reference>
<feature type="compositionally biased region" description="Basic and acidic residues" evidence="2">
    <location>
        <begin position="155"/>
        <end position="194"/>
    </location>
</feature>
<dbReference type="OrthoDB" id="2159131at2759"/>
<dbReference type="InterPro" id="IPR019339">
    <property type="entry name" value="CIR_N_dom"/>
</dbReference>
<evidence type="ECO:0000256" key="2">
    <source>
        <dbReference type="SAM" id="MobiDB-lite"/>
    </source>
</evidence>
<organism evidence="4 5">
    <name type="scientific">Phyllotreta striolata</name>
    <name type="common">Striped flea beetle</name>
    <name type="synonym">Crioceris striolata</name>
    <dbReference type="NCBI Taxonomy" id="444603"/>
    <lineage>
        <taxon>Eukaryota</taxon>
        <taxon>Metazoa</taxon>
        <taxon>Ecdysozoa</taxon>
        <taxon>Arthropoda</taxon>
        <taxon>Hexapoda</taxon>
        <taxon>Insecta</taxon>
        <taxon>Pterygota</taxon>
        <taxon>Neoptera</taxon>
        <taxon>Endopterygota</taxon>
        <taxon>Coleoptera</taxon>
        <taxon>Polyphaga</taxon>
        <taxon>Cucujiformia</taxon>
        <taxon>Chrysomeloidea</taxon>
        <taxon>Chrysomelidae</taxon>
        <taxon>Galerucinae</taxon>
        <taxon>Alticini</taxon>
        <taxon>Phyllotreta</taxon>
    </lineage>
</organism>
<dbReference type="PANTHER" id="PTHR22093">
    <property type="entry name" value="LEUKOCYTE RECEPTOR CLUSTER LRC MEMBER 1"/>
    <property type="match status" value="1"/>
</dbReference>
<feature type="compositionally biased region" description="Basic and acidic residues" evidence="2">
    <location>
        <begin position="87"/>
        <end position="107"/>
    </location>
</feature>
<feature type="region of interest" description="Disordered" evidence="2">
    <location>
        <begin position="155"/>
        <end position="207"/>
    </location>
</feature>
<feature type="domain" description="CBF1-interacting co-repressor CIR N-terminal" evidence="3">
    <location>
        <begin position="8"/>
        <end position="44"/>
    </location>
</feature>
<protein>
    <recommendedName>
        <fullName evidence="3">CBF1-interacting co-repressor CIR N-terminal domain-containing protein</fullName>
    </recommendedName>
</protein>
<keyword evidence="1" id="KW-0175">Coiled coil</keyword>
<evidence type="ECO:0000313" key="5">
    <source>
        <dbReference type="Proteomes" id="UP001153712"/>
    </source>
</evidence>
<evidence type="ECO:0000313" key="4">
    <source>
        <dbReference type="EMBL" id="CAG9857739.1"/>
    </source>
</evidence>